<dbReference type="GeneTree" id="ENSGT00940000171579"/>
<reference evidence="2" key="3">
    <citation type="submission" date="2025-08" db="UniProtKB">
        <authorList>
            <consortium name="Ensembl"/>
        </authorList>
    </citation>
    <scope>IDENTIFICATION</scope>
</reference>
<reference evidence="2" key="4">
    <citation type="submission" date="2025-09" db="UniProtKB">
        <authorList>
            <consortium name="Ensembl"/>
        </authorList>
    </citation>
    <scope>IDENTIFICATION</scope>
</reference>
<dbReference type="SUPFAM" id="SSF48403">
    <property type="entry name" value="Ankyrin repeat"/>
    <property type="match status" value="1"/>
</dbReference>
<name>H2XMK8_CIOIN</name>
<dbReference type="PANTHER" id="PTHR46885">
    <property type="entry name" value="PROTEIN ANKUB1"/>
    <property type="match status" value="1"/>
</dbReference>
<sequence>MRITIVLEDARHSMDVQPEDKVRDLKDQIEKNLLVQTIDDKRMGKFLEMKFGGAALNDDWVVQDLGLVSGSVLKCATKIVDKPKLNVYLGYNKDTLHIMDDIDPIKTTIGSIRSLLSSTLGIPVSAFNLSVNSRNKKTNNKMSKRELFDRNTMDYYGLEIGSTIILDLWDGWNELILAAISGHENVVSQYLSWDRPVRNFQQRTALYIASHRGYMGLATAMMKRGAKAHEPVGTYP</sequence>
<dbReference type="Gene3D" id="3.10.20.90">
    <property type="entry name" value="Phosphatidylinositol 3-kinase Catalytic Subunit, Chain A, domain 1"/>
    <property type="match status" value="1"/>
</dbReference>
<dbReference type="AlphaFoldDB" id="H2XMK8"/>
<dbReference type="Gene3D" id="1.25.40.20">
    <property type="entry name" value="Ankyrin repeat-containing domain"/>
    <property type="match status" value="1"/>
</dbReference>
<dbReference type="InterPro" id="IPR029071">
    <property type="entry name" value="Ubiquitin-like_domsf"/>
</dbReference>
<evidence type="ECO:0000313" key="2">
    <source>
        <dbReference type="Ensembl" id="ENSCINP00000030891.1"/>
    </source>
</evidence>
<accession>H2XMK8</accession>
<feature type="domain" description="Ubiquitin-like" evidence="1">
    <location>
        <begin position="1"/>
        <end position="73"/>
    </location>
</feature>
<dbReference type="OMA" id="NSWCLAD"/>
<reference evidence="3" key="1">
    <citation type="journal article" date="2002" name="Science">
        <title>The draft genome of Ciona intestinalis: insights into chordate and vertebrate origins.</title>
        <authorList>
            <person name="Dehal P."/>
            <person name="Satou Y."/>
            <person name="Campbell R.K."/>
            <person name="Chapman J."/>
            <person name="Degnan B."/>
            <person name="De Tomaso A."/>
            <person name="Davidson B."/>
            <person name="Di Gregorio A."/>
            <person name="Gelpke M."/>
            <person name="Goodstein D.M."/>
            <person name="Harafuji N."/>
            <person name="Hastings K.E."/>
            <person name="Ho I."/>
            <person name="Hotta K."/>
            <person name="Huang W."/>
            <person name="Kawashima T."/>
            <person name="Lemaire P."/>
            <person name="Martinez D."/>
            <person name="Meinertzhagen I.A."/>
            <person name="Necula S."/>
            <person name="Nonaka M."/>
            <person name="Putnam N."/>
            <person name="Rash S."/>
            <person name="Saiga H."/>
            <person name="Satake M."/>
            <person name="Terry A."/>
            <person name="Yamada L."/>
            <person name="Wang H.G."/>
            <person name="Awazu S."/>
            <person name="Azumi K."/>
            <person name="Boore J."/>
            <person name="Branno M."/>
            <person name="Chin-Bow S."/>
            <person name="DeSantis R."/>
            <person name="Doyle S."/>
            <person name="Francino P."/>
            <person name="Keys D.N."/>
            <person name="Haga S."/>
            <person name="Hayashi H."/>
            <person name="Hino K."/>
            <person name="Imai K.S."/>
            <person name="Inaba K."/>
            <person name="Kano S."/>
            <person name="Kobayashi K."/>
            <person name="Kobayashi M."/>
            <person name="Lee B.I."/>
            <person name="Makabe K.W."/>
            <person name="Manohar C."/>
            <person name="Matassi G."/>
            <person name="Medina M."/>
            <person name="Mochizuki Y."/>
            <person name="Mount S."/>
            <person name="Morishita T."/>
            <person name="Miura S."/>
            <person name="Nakayama A."/>
            <person name="Nishizaka S."/>
            <person name="Nomoto H."/>
            <person name="Ohta F."/>
            <person name="Oishi K."/>
            <person name="Rigoutsos I."/>
            <person name="Sano M."/>
            <person name="Sasaki A."/>
            <person name="Sasakura Y."/>
            <person name="Shoguchi E."/>
            <person name="Shin-i T."/>
            <person name="Spagnuolo A."/>
            <person name="Stainier D."/>
            <person name="Suzuki M.M."/>
            <person name="Tassy O."/>
            <person name="Takatori N."/>
            <person name="Tokuoka M."/>
            <person name="Yagi K."/>
            <person name="Yoshizaki F."/>
            <person name="Wada S."/>
            <person name="Zhang C."/>
            <person name="Hyatt P.D."/>
            <person name="Larimer F."/>
            <person name="Detter C."/>
            <person name="Doggett N."/>
            <person name="Glavina T."/>
            <person name="Hawkins T."/>
            <person name="Richardson P."/>
            <person name="Lucas S."/>
            <person name="Kohara Y."/>
            <person name="Levine M."/>
            <person name="Satoh N."/>
            <person name="Rokhsar D.S."/>
        </authorList>
    </citation>
    <scope>NUCLEOTIDE SEQUENCE [LARGE SCALE GENOMIC DNA]</scope>
</reference>
<dbReference type="InParanoid" id="H2XMK8"/>
<dbReference type="InterPro" id="IPR042788">
    <property type="entry name" value="ANKUB1"/>
</dbReference>
<dbReference type="EMBL" id="EAAA01002092">
    <property type="status" value="NOT_ANNOTATED_CDS"/>
    <property type="molecule type" value="Genomic_DNA"/>
</dbReference>
<reference evidence="2" key="2">
    <citation type="journal article" date="2008" name="Genome Biol.">
        <title>Improved genome assembly and evidence-based global gene model set for the chordate Ciona intestinalis: new insight into intron and operon populations.</title>
        <authorList>
            <person name="Satou Y."/>
            <person name="Mineta K."/>
            <person name="Ogasawara M."/>
            <person name="Sasakura Y."/>
            <person name="Shoguchi E."/>
            <person name="Ueno K."/>
            <person name="Yamada L."/>
            <person name="Matsumoto J."/>
            <person name="Wasserscheid J."/>
            <person name="Dewar K."/>
            <person name="Wiley G.B."/>
            <person name="Macmil S.L."/>
            <person name="Roe B.A."/>
            <person name="Zeller R.W."/>
            <person name="Hastings K.E."/>
            <person name="Lemaire P."/>
            <person name="Lindquist E."/>
            <person name="Endo T."/>
            <person name="Hotta K."/>
            <person name="Inaba K."/>
        </authorList>
    </citation>
    <scope>NUCLEOTIDE SEQUENCE [LARGE SCALE GENOMIC DNA]</scope>
    <source>
        <strain evidence="2">wild type</strain>
    </source>
</reference>
<dbReference type="InterPro" id="IPR000626">
    <property type="entry name" value="Ubiquitin-like_dom"/>
</dbReference>
<dbReference type="PANTHER" id="PTHR46885:SF1">
    <property type="entry name" value="PROTEIN ANKUB1"/>
    <property type="match status" value="1"/>
</dbReference>
<keyword evidence="3" id="KW-1185">Reference proteome</keyword>
<dbReference type="SUPFAM" id="SSF54236">
    <property type="entry name" value="Ubiquitin-like"/>
    <property type="match status" value="2"/>
</dbReference>
<dbReference type="Proteomes" id="UP000008144">
    <property type="component" value="Chromosome 5"/>
</dbReference>
<protein>
    <recommendedName>
        <fullName evidence="1">Ubiquitin-like domain-containing protein</fullName>
    </recommendedName>
</protein>
<evidence type="ECO:0000259" key="1">
    <source>
        <dbReference type="PROSITE" id="PS50053"/>
    </source>
</evidence>
<dbReference type="PROSITE" id="PS50053">
    <property type="entry name" value="UBIQUITIN_2"/>
    <property type="match status" value="1"/>
</dbReference>
<dbReference type="Ensembl" id="ENSCINT00000035465.1">
    <property type="protein sequence ID" value="ENSCINP00000030891.1"/>
    <property type="gene ID" value="ENSCING00000021662.1"/>
</dbReference>
<evidence type="ECO:0000313" key="3">
    <source>
        <dbReference type="Proteomes" id="UP000008144"/>
    </source>
</evidence>
<organism evidence="2 3">
    <name type="scientific">Ciona intestinalis</name>
    <name type="common">Transparent sea squirt</name>
    <name type="synonym">Ascidia intestinalis</name>
    <dbReference type="NCBI Taxonomy" id="7719"/>
    <lineage>
        <taxon>Eukaryota</taxon>
        <taxon>Metazoa</taxon>
        <taxon>Chordata</taxon>
        <taxon>Tunicata</taxon>
        <taxon>Ascidiacea</taxon>
        <taxon>Phlebobranchia</taxon>
        <taxon>Cionidae</taxon>
        <taxon>Ciona</taxon>
    </lineage>
</organism>
<proteinExistence type="predicted"/>
<dbReference type="InterPro" id="IPR036770">
    <property type="entry name" value="Ankyrin_rpt-contain_sf"/>
</dbReference>
<dbReference type="HOGENOM" id="CLU_104891_0_0_1"/>